<dbReference type="EMBL" id="JAMOKX010000004">
    <property type="protein sequence ID" value="MCL9819543.1"/>
    <property type="molecule type" value="Genomic_DNA"/>
</dbReference>
<evidence type="ECO:0000259" key="1">
    <source>
        <dbReference type="Pfam" id="PF02464"/>
    </source>
</evidence>
<dbReference type="Gene3D" id="3.90.950.20">
    <property type="entry name" value="CinA-like"/>
    <property type="match status" value="1"/>
</dbReference>
<feature type="domain" description="CinA C-terminal" evidence="1">
    <location>
        <begin position="185"/>
        <end position="336"/>
    </location>
</feature>
<name>A0ABT0TUE4_9HELI</name>
<dbReference type="NCBIfam" id="TIGR00199">
    <property type="entry name" value="PncC_domain"/>
    <property type="match status" value="1"/>
</dbReference>
<proteinExistence type="predicted"/>
<sequence length="344" mass="38297">MNTLFCIGKNYSFKPLQKYSICYAQSLFGEIQCTWFLDSLNDTNCLKNLNYAIESSQNLLILAKDSVLNEILEYFKKYSFSTPIFKKTHHTLAFKNCNIILQESPKITQFRDADNTFLYLLGFDCQSALTLLNPLAKAYQIQLQILQETCGIEILHAKALSHKSLDNFLQEMQQTFQNKIFASSNLAQSIIQLLANSKQKITTAESCTGGLVAYYLTKESGASEVFEGGIISYANAIKESWLKVSNNNLISYGAVSEAVVREMLEGALNLSGADFAIATSGVAGPTGGSVSKPVGTIFIGVKSKNGEEIINRVLFSGDRNYIQEQSCLYAYLLFLKLFFKTIDF</sequence>
<protein>
    <submittedName>
        <fullName evidence="2">CinA family protein</fullName>
    </submittedName>
</protein>
<reference evidence="2" key="1">
    <citation type="submission" date="2022-06" db="EMBL/GenBank/DDBJ databases">
        <title>Helicobacter colisuis sp. nov.</title>
        <authorList>
            <person name="Papic B."/>
            <person name="Gruntar I."/>
        </authorList>
    </citation>
    <scope>NUCLEOTIDE SEQUENCE</scope>
    <source>
        <strain evidence="2">11154-15</strain>
    </source>
</reference>
<evidence type="ECO:0000313" key="3">
    <source>
        <dbReference type="Proteomes" id="UP001057522"/>
    </source>
</evidence>
<comment type="caution">
    <text evidence="2">The sequence shown here is derived from an EMBL/GenBank/DDBJ whole genome shotgun (WGS) entry which is preliminary data.</text>
</comment>
<gene>
    <name evidence="2" type="ORF">NCR95_05075</name>
</gene>
<organism evidence="2 3">
    <name type="scientific">Helicobacter colisuis</name>
    <dbReference type="NCBI Taxonomy" id="2949739"/>
    <lineage>
        <taxon>Bacteria</taxon>
        <taxon>Pseudomonadati</taxon>
        <taxon>Campylobacterota</taxon>
        <taxon>Epsilonproteobacteria</taxon>
        <taxon>Campylobacterales</taxon>
        <taxon>Helicobacteraceae</taxon>
        <taxon>Helicobacter</taxon>
    </lineage>
</organism>
<dbReference type="RefSeq" id="WP_250604276.1">
    <property type="nucleotide sequence ID" value="NZ_JAMOKX010000004.1"/>
</dbReference>
<dbReference type="Pfam" id="PF02464">
    <property type="entry name" value="CinA"/>
    <property type="match status" value="1"/>
</dbReference>
<evidence type="ECO:0000313" key="2">
    <source>
        <dbReference type="EMBL" id="MCL9819543.1"/>
    </source>
</evidence>
<accession>A0ABT0TUE4</accession>
<dbReference type="SUPFAM" id="SSF142433">
    <property type="entry name" value="CinA-like"/>
    <property type="match status" value="1"/>
</dbReference>
<keyword evidence="3" id="KW-1185">Reference proteome</keyword>
<dbReference type="Proteomes" id="UP001057522">
    <property type="component" value="Unassembled WGS sequence"/>
</dbReference>
<dbReference type="InterPro" id="IPR036653">
    <property type="entry name" value="CinA-like_C"/>
</dbReference>
<dbReference type="InterPro" id="IPR008136">
    <property type="entry name" value="CinA_C"/>
</dbReference>